<evidence type="ECO:0000313" key="2">
    <source>
        <dbReference type="EMBL" id="MXU96156.1"/>
    </source>
</evidence>
<sequence length="207" mass="23511">MCFGCLFFSFSIGFFAWPIFWGFFFTLCLLFLECDEFRLRPSLNWQVLRCLRQQLALLSNLTPALRRGQAGVGRASCVIIQFLYSHQTLIAVHFFRCLAGFVAGSGKEWKCLSFFFASGRVGQLGFFKLIARLWAICSGKLGCLVAGGCTLGQRNNRCLRCGMCKKRYLFERMNNLCAYNLVGLINAMFVLGSAFRSYRDKLNLSLL</sequence>
<name>A0A6B0V2V4_IXORI</name>
<dbReference type="AlphaFoldDB" id="A0A6B0V2V4"/>
<proteinExistence type="predicted"/>
<evidence type="ECO:0000256" key="1">
    <source>
        <dbReference type="SAM" id="Phobius"/>
    </source>
</evidence>
<feature type="transmembrane region" description="Helical" evidence="1">
    <location>
        <begin position="6"/>
        <end position="32"/>
    </location>
</feature>
<feature type="transmembrane region" description="Helical" evidence="1">
    <location>
        <begin position="176"/>
        <end position="198"/>
    </location>
</feature>
<accession>A0A6B0V2V4</accession>
<keyword evidence="1" id="KW-0812">Transmembrane</keyword>
<keyword evidence="1" id="KW-1133">Transmembrane helix</keyword>
<reference evidence="2" key="1">
    <citation type="submission" date="2019-12" db="EMBL/GenBank/DDBJ databases">
        <title>An insight into the sialome of adult female Ixodes ricinus ticks feeding for 6 days.</title>
        <authorList>
            <person name="Perner J."/>
            <person name="Ribeiro J.M.C."/>
        </authorList>
    </citation>
    <scope>NUCLEOTIDE SEQUENCE</scope>
    <source>
        <strain evidence="2">Semi-engorged</strain>
        <tissue evidence="2">Salivary glands</tissue>
    </source>
</reference>
<organism evidence="2">
    <name type="scientific">Ixodes ricinus</name>
    <name type="common">Common tick</name>
    <name type="synonym">Acarus ricinus</name>
    <dbReference type="NCBI Taxonomy" id="34613"/>
    <lineage>
        <taxon>Eukaryota</taxon>
        <taxon>Metazoa</taxon>
        <taxon>Ecdysozoa</taxon>
        <taxon>Arthropoda</taxon>
        <taxon>Chelicerata</taxon>
        <taxon>Arachnida</taxon>
        <taxon>Acari</taxon>
        <taxon>Parasitiformes</taxon>
        <taxon>Ixodida</taxon>
        <taxon>Ixodoidea</taxon>
        <taxon>Ixodidae</taxon>
        <taxon>Ixodinae</taxon>
        <taxon>Ixodes</taxon>
    </lineage>
</organism>
<dbReference type="EMBL" id="GIFC01014073">
    <property type="protein sequence ID" value="MXU96156.1"/>
    <property type="molecule type" value="Transcribed_RNA"/>
</dbReference>
<protein>
    <submittedName>
        <fullName evidence="2">Uncharacterized protein</fullName>
    </submittedName>
</protein>
<keyword evidence="1" id="KW-0472">Membrane</keyword>